<dbReference type="Proteomes" id="UP000199170">
    <property type="component" value="Unassembled WGS sequence"/>
</dbReference>
<proteinExistence type="predicted"/>
<dbReference type="SMART" id="SM00450">
    <property type="entry name" value="RHOD"/>
    <property type="match status" value="2"/>
</dbReference>
<dbReference type="PROSITE" id="PS50206">
    <property type="entry name" value="RHODANESE_3"/>
    <property type="match status" value="2"/>
</dbReference>
<dbReference type="InterPro" id="IPR001763">
    <property type="entry name" value="Rhodanese-like_dom"/>
</dbReference>
<dbReference type="GO" id="GO:0004792">
    <property type="term" value="F:thiosulfate-cyanide sulfurtransferase activity"/>
    <property type="evidence" value="ECO:0007669"/>
    <property type="project" value="InterPro"/>
</dbReference>
<dbReference type="EMBL" id="FNPB01000006">
    <property type="protein sequence ID" value="SDY11040.1"/>
    <property type="molecule type" value="Genomic_DNA"/>
</dbReference>
<dbReference type="STRING" id="660517.SAMN04487946_106190"/>
<dbReference type="Pfam" id="PF00581">
    <property type="entry name" value="Rhodanese"/>
    <property type="match status" value="2"/>
</dbReference>
<dbReference type="InterPro" id="IPR006311">
    <property type="entry name" value="TAT_signal"/>
</dbReference>
<dbReference type="PANTHER" id="PTHR43855:SF1">
    <property type="entry name" value="THIOSULFATE SULFURTRANSFERASE"/>
    <property type="match status" value="1"/>
</dbReference>
<dbReference type="InterPro" id="IPR001307">
    <property type="entry name" value="Thiosulphate_STrfase_CS"/>
</dbReference>
<dbReference type="InterPro" id="IPR051126">
    <property type="entry name" value="Thiosulfate_sulfurtransferase"/>
</dbReference>
<dbReference type="AlphaFoldDB" id="A0A1H3H6R6"/>
<dbReference type="Gene3D" id="3.40.250.10">
    <property type="entry name" value="Rhodanese-like domain"/>
    <property type="match status" value="2"/>
</dbReference>
<keyword evidence="2" id="KW-0808">Transferase</keyword>
<evidence type="ECO:0000259" key="3">
    <source>
        <dbReference type="PROSITE" id="PS50206"/>
    </source>
</evidence>
<dbReference type="InterPro" id="IPR036873">
    <property type="entry name" value="Rhodanese-like_dom_sf"/>
</dbReference>
<feature type="domain" description="Rhodanese" evidence="3">
    <location>
        <begin position="210"/>
        <end position="320"/>
    </location>
</feature>
<dbReference type="OrthoDB" id="9977at2157"/>
<evidence type="ECO:0000256" key="1">
    <source>
        <dbReference type="ARBA" id="ARBA00022737"/>
    </source>
</evidence>
<protein>
    <recommendedName>
        <fullName evidence="2">Sulfurtransferase</fullName>
    </recommendedName>
</protein>
<evidence type="ECO:0000256" key="2">
    <source>
        <dbReference type="RuleBase" id="RU000507"/>
    </source>
</evidence>
<gene>
    <name evidence="4" type="ORF">SAMN04487946_106190</name>
</gene>
<evidence type="ECO:0000313" key="4">
    <source>
        <dbReference type="EMBL" id="SDY11040.1"/>
    </source>
</evidence>
<dbReference type="PANTHER" id="PTHR43855">
    <property type="entry name" value="THIOSULFATE SULFURTRANSFERASE"/>
    <property type="match status" value="1"/>
</dbReference>
<keyword evidence="5" id="KW-1185">Reference proteome</keyword>
<feature type="domain" description="Rhodanese" evidence="3">
    <location>
        <begin position="65"/>
        <end position="174"/>
    </location>
</feature>
<keyword evidence="1" id="KW-0677">Repeat</keyword>
<name>A0A1H3H6R6_9EURY</name>
<dbReference type="SUPFAM" id="SSF52821">
    <property type="entry name" value="Rhodanese/Cell cycle control phosphatase"/>
    <property type="match status" value="2"/>
</dbReference>
<dbReference type="RefSeq" id="WP_089767292.1">
    <property type="nucleotide sequence ID" value="NZ_FNPB01000006.1"/>
</dbReference>
<sequence>MSDDSPADSSATNRALTRRSLLTAAAGAGVASTAGCAGVSTPADVAEAASISGNVAYFRGPDQVGAESEIFLDARSRSQYRTEHVYGARHVSIDDLTPQTETDSGRVPDADALADRLGALGVTRDTDVVVYGSSVGSRVSRVVFVLEYLGHEGDVSVLNGGYEAWNGRVGVGSRSPPEATYEASPREELVVTRDWIADRLGSFNADGPGLLDVRSPEAYLGARKSQALVDTNDRHGHIPGAVDVHWTGNVESRMLAEPGTLAGLYFDSAGLSQQDRVAVYGQGNINPTHTWLVLRSLGAADVCLYDGGFSEWANVPADSRGRYPVETKTTTVVETSGSAGGGGDGGFSCTG</sequence>
<dbReference type="PROSITE" id="PS00683">
    <property type="entry name" value="RHODANESE_2"/>
    <property type="match status" value="1"/>
</dbReference>
<organism evidence="4 5">
    <name type="scientific">Halobellus clavatus</name>
    <dbReference type="NCBI Taxonomy" id="660517"/>
    <lineage>
        <taxon>Archaea</taxon>
        <taxon>Methanobacteriati</taxon>
        <taxon>Methanobacteriota</taxon>
        <taxon>Stenosarchaea group</taxon>
        <taxon>Halobacteria</taxon>
        <taxon>Halobacteriales</taxon>
        <taxon>Haloferacaceae</taxon>
        <taxon>Halobellus</taxon>
    </lineage>
</organism>
<accession>A0A1H3H6R6</accession>
<dbReference type="PROSITE" id="PS51318">
    <property type="entry name" value="TAT"/>
    <property type="match status" value="1"/>
</dbReference>
<reference evidence="5" key="1">
    <citation type="submission" date="2016-10" db="EMBL/GenBank/DDBJ databases">
        <authorList>
            <person name="Varghese N."/>
            <person name="Submissions S."/>
        </authorList>
    </citation>
    <scope>NUCLEOTIDE SEQUENCE [LARGE SCALE GENOMIC DNA]</scope>
    <source>
        <strain evidence="5">CGMCC 1.10118</strain>
    </source>
</reference>
<evidence type="ECO:0000313" key="5">
    <source>
        <dbReference type="Proteomes" id="UP000199170"/>
    </source>
</evidence>